<name>A0A644YJW1_9ZZZZ</name>
<keyword evidence="2" id="KW-0548">Nucleotidyltransferase</keyword>
<dbReference type="InterPro" id="IPR000160">
    <property type="entry name" value="GGDEF_dom"/>
</dbReference>
<comment type="caution">
    <text evidence="2">The sequence shown here is derived from an EMBL/GenBank/DDBJ whole genome shotgun (WGS) entry which is preliminary data.</text>
</comment>
<proteinExistence type="predicted"/>
<dbReference type="PANTHER" id="PTHR45138:SF6">
    <property type="entry name" value="DIGUANYLATE CYCLASE DGCN"/>
    <property type="match status" value="1"/>
</dbReference>
<protein>
    <submittedName>
        <fullName evidence="2">Putative diguanylate cyclase DgcJ</fullName>
        <ecNumber evidence="2">2.7.7.65</ecNumber>
    </submittedName>
</protein>
<gene>
    <name evidence="2" type="primary">dgcJ</name>
    <name evidence="2" type="ORF">SDC9_74819</name>
</gene>
<dbReference type="GO" id="GO:0043709">
    <property type="term" value="P:cell adhesion involved in single-species biofilm formation"/>
    <property type="evidence" value="ECO:0007669"/>
    <property type="project" value="TreeGrafter"/>
</dbReference>
<dbReference type="GO" id="GO:0005886">
    <property type="term" value="C:plasma membrane"/>
    <property type="evidence" value="ECO:0007669"/>
    <property type="project" value="TreeGrafter"/>
</dbReference>
<dbReference type="Gene3D" id="3.30.70.270">
    <property type="match status" value="1"/>
</dbReference>
<dbReference type="SMART" id="SM00267">
    <property type="entry name" value="GGDEF"/>
    <property type="match status" value="1"/>
</dbReference>
<dbReference type="InterPro" id="IPR029787">
    <property type="entry name" value="Nucleotide_cyclase"/>
</dbReference>
<dbReference type="PROSITE" id="PS50887">
    <property type="entry name" value="GGDEF"/>
    <property type="match status" value="1"/>
</dbReference>
<evidence type="ECO:0000259" key="1">
    <source>
        <dbReference type="PROSITE" id="PS50887"/>
    </source>
</evidence>
<dbReference type="GO" id="GO:0052621">
    <property type="term" value="F:diguanylate cyclase activity"/>
    <property type="evidence" value="ECO:0007669"/>
    <property type="project" value="UniProtKB-EC"/>
</dbReference>
<dbReference type="SUPFAM" id="SSF55073">
    <property type="entry name" value="Nucleotide cyclase"/>
    <property type="match status" value="1"/>
</dbReference>
<dbReference type="AlphaFoldDB" id="A0A644YJW1"/>
<dbReference type="EMBL" id="VSSQ01005217">
    <property type="protein sequence ID" value="MPM28298.1"/>
    <property type="molecule type" value="Genomic_DNA"/>
</dbReference>
<dbReference type="InterPro" id="IPR050469">
    <property type="entry name" value="Diguanylate_Cyclase"/>
</dbReference>
<accession>A0A644YJW1</accession>
<dbReference type="CDD" id="cd01949">
    <property type="entry name" value="GGDEF"/>
    <property type="match status" value="1"/>
</dbReference>
<feature type="domain" description="GGDEF" evidence="1">
    <location>
        <begin position="1"/>
        <end position="123"/>
    </location>
</feature>
<evidence type="ECO:0000313" key="2">
    <source>
        <dbReference type="EMBL" id="MPM28298.1"/>
    </source>
</evidence>
<dbReference type="PANTHER" id="PTHR45138">
    <property type="entry name" value="REGULATORY COMPONENTS OF SENSORY TRANSDUCTION SYSTEM"/>
    <property type="match status" value="1"/>
</dbReference>
<keyword evidence="2" id="KW-0808">Transferase</keyword>
<dbReference type="InterPro" id="IPR043128">
    <property type="entry name" value="Rev_trsase/Diguanyl_cyclase"/>
</dbReference>
<dbReference type="EC" id="2.7.7.65" evidence="2"/>
<organism evidence="2">
    <name type="scientific">bioreactor metagenome</name>
    <dbReference type="NCBI Taxonomy" id="1076179"/>
    <lineage>
        <taxon>unclassified sequences</taxon>
        <taxon>metagenomes</taxon>
        <taxon>ecological metagenomes</taxon>
    </lineage>
</organism>
<sequence>MIMMADMNGLKWINDNLGHKAGDQALAIVAHLLAKHFDRCHCYRIGGDEFCVLSEQYTEQEFTAVAETFTQAVSAQKIAAGHALSISCGYVRQNGRTVDQTLVKADSEMYEKKMAYRSQNGIG</sequence>
<dbReference type="GO" id="GO:1902201">
    <property type="term" value="P:negative regulation of bacterial-type flagellum-dependent cell motility"/>
    <property type="evidence" value="ECO:0007669"/>
    <property type="project" value="TreeGrafter"/>
</dbReference>
<dbReference type="NCBIfam" id="TIGR00254">
    <property type="entry name" value="GGDEF"/>
    <property type="match status" value="1"/>
</dbReference>
<dbReference type="Pfam" id="PF00990">
    <property type="entry name" value="GGDEF"/>
    <property type="match status" value="1"/>
</dbReference>
<reference evidence="2" key="1">
    <citation type="submission" date="2019-08" db="EMBL/GenBank/DDBJ databases">
        <authorList>
            <person name="Kucharzyk K."/>
            <person name="Murdoch R.W."/>
            <person name="Higgins S."/>
            <person name="Loffler F."/>
        </authorList>
    </citation>
    <scope>NUCLEOTIDE SEQUENCE</scope>
</reference>